<gene>
    <name evidence="2" type="ORF">Poli38472_008722</name>
</gene>
<organism evidence="2 3">
    <name type="scientific">Pythium oligandrum</name>
    <name type="common">Mycoparasitic fungus</name>
    <dbReference type="NCBI Taxonomy" id="41045"/>
    <lineage>
        <taxon>Eukaryota</taxon>
        <taxon>Sar</taxon>
        <taxon>Stramenopiles</taxon>
        <taxon>Oomycota</taxon>
        <taxon>Peronosporomycetes</taxon>
        <taxon>Pythiales</taxon>
        <taxon>Pythiaceae</taxon>
        <taxon>Pythium</taxon>
    </lineage>
</organism>
<dbReference type="AlphaFoldDB" id="A0A8K1C435"/>
<feature type="compositionally biased region" description="Acidic residues" evidence="1">
    <location>
        <begin position="72"/>
        <end position="105"/>
    </location>
</feature>
<dbReference type="OrthoDB" id="10052321at2759"/>
<sequence>MLARSSVARCVAAVAKTSRHGMAVSVKKATMPAVVARMQSQNAQVRLCSSSRFLSLADEEDGEKKRRRGGEDGEDDGEDNGEEGLEAAEGEAAAEEGEKDGDLELEDEMYKFCVAETDDLDSEIMELYMSDPLKWTPERLARKYHLSKQRVEATIHFQAEEAGLSPEGFVAKVEDAKTLAVQRQKDGAAKLASAEARGDEQEVKRLQKRDRQQQRDVDEVDDEVLTAEETAAALGLDDERYRNPDFFFLNDEFEGYPPLTRRLGKHKSTDKLYPQEAIEIQRLATNNKIEELKSFAKPTDVKNRWKIAVKDTSKNKLPLLVRTEDRSLRLATKEEVLPRSWVRRPAFFAGLSPSDE</sequence>
<proteinExistence type="predicted"/>
<evidence type="ECO:0000313" key="3">
    <source>
        <dbReference type="Proteomes" id="UP000794436"/>
    </source>
</evidence>
<accession>A0A8K1C435</accession>
<protein>
    <submittedName>
        <fullName evidence="2">Uncharacterized protein</fullName>
    </submittedName>
</protein>
<feature type="region of interest" description="Disordered" evidence="1">
    <location>
        <begin position="57"/>
        <end position="105"/>
    </location>
</feature>
<name>A0A8K1C435_PYTOL</name>
<keyword evidence="3" id="KW-1185">Reference proteome</keyword>
<reference evidence="2" key="1">
    <citation type="submission" date="2019-03" db="EMBL/GenBank/DDBJ databases">
        <title>Long read genome sequence of the mycoparasitic Pythium oligandrum ATCC 38472 isolated from sugarbeet rhizosphere.</title>
        <authorList>
            <person name="Gaulin E."/>
        </authorList>
    </citation>
    <scope>NUCLEOTIDE SEQUENCE</scope>
    <source>
        <strain evidence="2">ATCC 38472_TT</strain>
    </source>
</reference>
<evidence type="ECO:0000256" key="1">
    <source>
        <dbReference type="SAM" id="MobiDB-lite"/>
    </source>
</evidence>
<feature type="compositionally biased region" description="Basic and acidic residues" evidence="1">
    <location>
        <begin position="201"/>
        <end position="217"/>
    </location>
</feature>
<feature type="region of interest" description="Disordered" evidence="1">
    <location>
        <begin position="201"/>
        <end position="221"/>
    </location>
</feature>
<comment type="caution">
    <text evidence="2">The sequence shown here is derived from an EMBL/GenBank/DDBJ whole genome shotgun (WGS) entry which is preliminary data.</text>
</comment>
<dbReference type="EMBL" id="SPLM01000146">
    <property type="protein sequence ID" value="TMW56074.1"/>
    <property type="molecule type" value="Genomic_DNA"/>
</dbReference>
<dbReference type="Proteomes" id="UP000794436">
    <property type="component" value="Unassembled WGS sequence"/>
</dbReference>
<evidence type="ECO:0000313" key="2">
    <source>
        <dbReference type="EMBL" id="TMW56074.1"/>
    </source>
</evidence>